<accession>A0A087UWC6</accession>
<name>A0A087UWC6_STEMI</name>
<dbReference type="PANTHER" id="PTHR10283">
    <property type="entry name" value="SOLUTE CARRIER FAMILY 13 MEMBER"/>
    <property type="match status" value="1"/>
</dbReference>
<dbReference type="AlphaFoldDB" id="A0A087UWC6"/>
<sequence>MKPWSAHKIKLIVCITVSIVLLPLAASPFKEARCAYIILLMSTFWMLEPVHLTVTALLPVPLIPLFGILSASQVCSDYMKEVLMMFLGGLAVAVAVEHCNLHERIALKVLMAVGSDTKCNTATTAMMVPIVEAVMLELKSSLECDAVAPIKTESKMKHEVLRTALLLSVAYSANCGGTGTITGTSPNMILKGFLEETHPESSEITYASWMLYNVPGMIICVFIGWTILQLLYVPCWWKQSKDDRQRIRKIITSRYNELGTITFHEGAVFFLFTVLVFLWIFREPKFMTGWAELLAS</sequence>
<dbReference type="EMBL" id="KK121990">
    <property type="protein sequence ID" value="KFM81665.1"/>
    <property type="molecule type" value="Genomic_DNA"/>
</dbReference>
<keyword evidence="3 6" id="KW-0812">Transmembrane</keyword>
<evidence type="ECO:0000313" key="7">
    <source>
        <dbReference type="EMBL" id="KFM81665.1"/>
    </source>
</evidence>
<gene>
    <name evidence="7" type="ORF">X975_19363</name>
</gene>
<organism evidence="7 8">
    <name type="scientific">Stegodyphus mimosarum</name>
    <name type="common">African social velvet spider</name>
    <dbReference type="NCBI Taxonomy" id="407821"/>
    <lineage>
        <taxon>Eukaryota</taxon>
        <taxon>Metazoa</taxon>
        <taxon>Ecdysozoa</taxon>
        <taxon>Arthropoda</taxon>
        <taxon>Chelicerata</taxon>
        <taxon>Arachnida</taxon>
        <taxon>Araneae</taxon>
        <taxon>Araneomorphae</taxon>
        <taxon>Entelegynae</taxon>
        <taxon>Eresoidea</taxon>
        <taxon>Eresidae</taxon>
        <taxon>Stegodyphus</taxon>
    </lineage>
</organism>
<dbReference type="Pfam" id="PF00939">
    <property type="entry name" value="Na_sulph_symp"/>
    <property type="match status" value="1"/>
</dbReference>
<dbReference type="InterPro" id="IPR001898">
    <property type="entry name" value="SLC13A/DASS"/>
</dbReference>
<proteinExistence type="inferred from homology"/>
<dbReference type="GO" id="GO:0015137">
    <property type="term" value="F:citrate transmembrane transporter activity"/>
    <property type="evidence" value="ECO:0007669"/>
    <property type="project" value="TreeGrafter"/>
</dbReference>
<dbReference type="OrthoDB" id="6432318at2759"/>
<comment type="similarity">
    <text evidence="2">Belongs to the SLC13A/DASS transporter (TC 2.A.47) family. NADC subfamily.</text>
</comment>
<dbReference type="PANTHER" id="PTHR10283:SF82">
    <property type="entry name" value="SOLUTE CARRIER FAMILY 13 MEMBER 2"/>
    <property type="match status" value="1"/>
</dbReference>
<keyword evidence="8" id="KW-1185">Reference proteome</keyword>
<dbReference type="GO" id="GO:0005886">
    <property type="term" value="C:plasma membrane"/>
    <property type="evidence" value="ECO:0007669"/>
    <property type="project" value="TreeGrafter"/>
</dbReference>
<reference evidence="7 8" key="1">
    <citation type="submission" date="2013-11" db="EMBL/GenBank/DDBJ databases">
        <title>Genome sequencing of Stegodyphus mimosarum.</title>
        <authorList>
            <person name="Bechsgaard J."/>
        </authorList>
    </citation>
    <scope>NUCLEOTIDE SEQUENCE [LARGE SCALE GENOMIC DNA]</scope>
</reference>
<evidence type="ECO:0000256" key="1">
    <source>
        <dbReference type="ARBA" id="ARBA00004141"/>
    </source>
</evidence>
<protein>
    <submittedName>
        <fullName evidence="7">Solute carrier family 13 member 3</fullName>
    </submittedName>
</protein>
<keyword evidence="4 6" id="KW-1133">Transmembrane helix</keyword>
<evidence type="ECO:0000256" key="6">
    <source>
        <dbReference type="SAM" id="Phobius"/>
    </source>
</evidence>
<evidence type="ECO:0000313" key="8">
    <source>
        <dbReference type="Proteomes" id="UP000054359"/>
    </source>
</evidence>
<dbReference type="GO" id="GO:0015141">
    <property type="term" value="F:succinate transmembrane transporter activity"/>
    <property type="evidence" value="ECO:0007669"/>
    <property type="project" value="TreeGrafter"/>
</dbReference>
<dbReference type="STRING" id="407821.A0A087UWC6"/>
<evidence type="ECO:0000256" key="3">
    <source>
        <dbReference type="ARBA" id="ARBA00022692"/>
    </source>
</evidence>
<keyword evidence="5 6" id="KW-0472">Membrane</keyword>
<feature type="transmembrane region" description="Helical" evidence="6">
    <location>
        <begin position="216"/>
        <end position="237"/>
    </location>
</feature>
<feature type="transmembrane region" description="Helical" evidence="6">
    <location>
        <begin position="50"/>
        <end position="70"/>
    </location>
</feature>
<evidence type="ECO:0000256" key="4">
    <source>
        <dbReference type="ARBA" id="ARBA00022989"/>
    </source>
</evidence>
<comment type="subcellular location">
    <subcellularLocation>
        <location evidence="1">Membrane</location>
        <topology evidence="1">Multi-pass membrane protein</topology>
    </subcellularLocation>
</comment>
<feature type="transmembrane region" description="Helical" evidence="6">
    <location>
        <begin position="258"/>
        <end position="281"/>
    </location>
</feature>
<dbReference type="Proteomes" id="UP000054359">
    <property type="component" value="Unassembled WGS sequence"/>
</dbReference>
<evidence type="ECO:0000256" key="5">
    <source>
        <dbReference type="ARBA" id="ARBA00023136"/>
    </source>
</evidence>
<dbReference type="OMA" id="VAYSANC"/>
<evidence type="ECO:0000256" key="2">
    <source>
        <dbReference type="ARBA" id="ARBA00006772"/>
    </source>
</evidence>
<feature type="non-terminal residue" evidence="7">
    <location>
        <position position="296"/>
    </location>
</feature>